<dbReference type="Proteomes" id="UP000799753">
    <property type="component" value="Unassembled WGS sequence"/>
</dbReference>
<reference evidence="2" key="1">
    <citation type="journal article" date="2020" name="Stud. Mycol.">
        <title>101 Dothideomycetes genomes: a test case for predicting lifestyles and emergence of pathogens.</title>
        <authorList>
            <person name="Haridas S."/>
            <person name="Albert R."/>
            <person name="Binder M."/>
            <person name="Bloem J."/>
            <person name="Labutti K."/>
            <person name="Salamov A."/>
            <person name="Andreopoulos B."/>
            <person name="Baker S."/>
            <person name="Barry K."/>
            <person name="Bills G."/>
            <person name="Bluhm B."/>
            <person name="Cannon C."/>
            <person name="Castanera R."/>
            <person name="Culley D."/>
            <person name="Daum C."/>
            <person name="Ezra D."/>
            <person name="Gonzalez J."/>
            <person name="Henrissat B."/>
            <person name="Kuo A."/>
            <person name="Liang C."/>
            <person name="Lipzen A."/>
            <person name="Lutzoni F."/>
            <person name="Magnuson J."/>
            <person name="Mondo S."/>
            <person name="Nolan M."/>
            <person name="Ohm R."/>
            <person name="Pangilinan J."/>
            <person name="Park H.-J."/>
            <person name="Ramirez L."/>
            <person name="Alfaro M."/>
            <person name="Sun H."/>
            <person name="Tritt A."/>
            <person name="Yoshinaga Y."/>
            <person name="Zwiers L.-H."/>
            <person name="Turgeon B."/>
            <person name="Goodwin S."/>
            <person name="Spatafora J."/>
            <person name="Crous P."/>
            <person name="Grigoriev I."/>
        </authorList>
    </citation>
    <scope>NUCLEOTIDE SEQUENCE</scope>
    <source>
        <strain evidence="2">CBS 473.64</strain>
    </source>
</reference>
<protein>
    <submittedName>
        <fullName evidence="2">Uncharacterized protein</fullName>
    </submittedName>
</protein>
<proteinExistence type="predicted"/>
<feature type="compositionally biased region" description="Basic and acidic residues" evidence="1">
    <location>
        <begin position="215"/>
        <end position="227"/>
    </location>
</feature>
<feature type="region of interest" description="Disordered" evidence="1">
    <location>
        <begin position="201"/>
        <end position="350"/>
    </location>
</feature>
<accession>A0A6A6S4A2</accession>
<keyword evidence="3" id="KW-1185">Reference proteome</keyword>
<dbReference type="AlphaFoldDB" id="A0A6A6S4A2"/>
<evidence type="ECO:0000256" key="1">
    <source>
        <dbReference type="SAM" id="MobiDB-lite"/>
    </source>
</evidence>
<feature type="compositionally biased region" description="Low complexity" evidence="1">
    <location>
        <begin position="246"/>
        <end position="259"/>
    </location>
</feature>
<dbReference type="EMBL" id="MU006782">
    <property type="protein sequence ID" value="KAF2641962.1"/>
    <property type="molecule type" value="Genomic_DNA"/>
</dbReference>
<feature type="region of interest" description="Disordered" evidence="1">
    <location>
        <begin position="18"/>
        <end position="55"/>
    </location>
</feature>
<evidence type="ECO:0000313" key="3">
    <source>
        <dbReference type="Proteomes" id="UP000799753"/>
    </source>
</evidence>
<name>A0A6A6S4A2_9PLEO</name>
<feature type="compositionally biased region" description="Low complexity" evidence="1">
    <location>
        <begin position="324"/>
        <end position="343"/>
    </location>
</feature>
<gene>
    <name evidence="2" type="ORF">P280DRAFT_548567</name>
</gene>
<feature type="compositionally biased region" description="Polar residues" evidence="1">
    <location>
        <begin position="45"/>
        <end position="55"/>
    </location>
</feature>
<evidence type="ECO:0000313" key="2">
    <source>
        <dbReference type="EMBL" id="KAF2641962.1"/>
    </source>
</evidence>
<organism evidence="2 3">
    <name type="scientific">Massarina eburnea CBS 473.64</name>
    <dbReference type="NCBI Taxonomy" id="1395130"/>
    <lineage>
        <taxon>Eukaryota</taxon>
        <taxon>Fungi</taxon>
        <taxon>Dikarya</taxon>
        <taxon>Ascomycota</taxon>
        <taxon>Pezizomycotina</taxon>
        <taxon>Dothideomycetes</taxon>
        <taxon>Pleosporomycetidae</taxon>
        <taxon>Pleosporales</taxon>
        <taxon>Massarineae</taxon>
        <taxon>Massarinaceae</taxon>
        <taxon>Massarina</taxon>
    </lineage>
</organism>
<sequence>MARKGVKSHIFNTRKHINKAKEAGSSKKKALTTTKVPKDLAVPAPSQTADSSSTVGSENMFQNIAKEKLENTIDVLDNLPAIGLPVSEAPIAVVKMEEPVPVSQSSELEVASIGEVATSLTDEPETSSEGEIYQPAALSLARILEDIPFAAIKDTPLSSRTNSVTDEVAAEIPFVEIKDIHMLSKMDSDYPVLDAEQQDAVVTEEAHVSSQTENSTHEDHAADEAEVVKPANIVINTDDTKPANGSISESSPRNSISPSAKHSPPDSPRSDITVHKRQSSSHSPNATPFGRPGTALANIGPSTMFDSLFTPTGPHISNHRTKNSRTSSHSSSSSLNSLTSTISDTPSTKPAEATSLINEMSTTLLSQTPFTTFFSLVQSPLDPDSNTQAFNTEDVCFAYISCVALEHKKLDDSHLGVAQGRVTMGMRMSWGDVGLRKRVKLGEVSLEGFLELLGLGGVGGGTVSDGRLWEVWKEVAGQ</sequence>